<dbReference type="GO" id="GO:0006508">
    <property type="term" value="P:proteolysis"/>
    <property type="evidence" value="ECO:0007669"/>
    <property type="project" value="UniProtKB-KW"/>
</dbReference>
<dbReference type="InterPro" id="IPR036628">
    <property type="entry name" value="Clp_N_dom_sf"/>
</dbReference>
<dbReference type="GO" id="GO:0008233">
    <property type="term" value="F:peptidase activity"/>
    <property type="evidence" value="ECO:0007669"/>
    <property type="project" value="UniProtKB-KW"/>
</dbReference>
<feature type="domain" description="Clp R" evidence="2">
    <location>
        <begin position="2"/>
        <end position="178"/>
    </location>
</feature>
<proteinExistence type="predicted"/>
<keyword evidence="3" id="KW-0378">Hydrolase</keyword>
<dbReference type="PROSITE" id="PS51903">
    <property type="entry name" value="CLP_R"/>
    <property type="match status" value="1"/>
</dbReference>
<dbReference type="Gene3D" id="1.10.1780.10">
    <property type="entry name" value="Clp, N-terminal domain"/>
    <property type="match status" value="1"/>
</dbReference>
<dbReference type="InterPro" id="IPR004176">
    <property type="entry name" value="Clp_R_N"/>
</dbReference>
<dbReference type="SUPFAM" id="SSF81923">
    <property type="entry name" value="Double Clp-N motif"/>
    <property type="match status" value="2"/>
</dbReference>
<keyword evidence="1" id="KW-0677">Repeat</keyword>
<keyword evidence="4" id="KW-1185">Reference proteome</keyword>
<sequence length="178" mass="19475">MFERFSKRARMAVVAAQEEARDNGADRITAVHLLLGVLETADGAFADELGGLGLTDDVVRLRAERIITDQDVEDLKGIGVDVAAIADVVSERFGFDILRPVRKRFRAGNIPFDPGAKKSLQLALREAVSRKDRTIDGAHVLLGVLRSDDPESVAAVESVVPRGELRRRLYDLLDRSAA</sequence>
<reference evidence="3 4" key="2">
    <citation type="submission" date="2019-08" db="EMBL/GenBank/DDBJ databases">
        <title>Tsukamurella conjunctivitidis sp. nov., Tsukamurella assacharolytica sp. nov. and Tsukamurella sputae sp. nov. isolated from patients with conjunctivitis, bacteraemia (lymphoma) and respiratory infection (sputum) in Hong Kong.</title>
        <authorList>
            <person name="Fok K.M.N."/>
            <person name="Fong J.Y.H."/>
        </authorList>
    </citation>
    <scope>NUCLEOTIDE SEQUENCE [LARGE SCALE GENOMIC DNA]</scope>
    <source>
        <strain evidence="3 4">HKU70</strain>
    </source>
</reference>
<dbReference type="OrthoDB" id="3628183at2"/>
<dbReference type="AlphaFoldDB" id="A0A5C5RKL9"/>
<evidence type="ECO:0000256" key="1">
    <source>
        <dbReference type="PROSITE-ProRule" id="PRU01251"/>
    </source>
</evidence>
<protein>
    <submittedName>
        <fullName evidence="3">Clp protease</fullName>
    </submittedName>
</protein>
<dbReference type="EMBL" id="VIGV01000004">
    <property type="protein sequence ID" value="TWS23579.1"/>
    <property type="molecule type" value="Genomic_DNA"/>
</dbReference>
<evidence type="ECO:0000313" key="3">
    <source>
        <dbReference type="EMBL" id="TWS23579.1"/>
    </source>
</evidence>
<dbReference type="Pfam" id="PF02861">
    <property type="entry name" value="Clp_N"/>
    <property type="match status" value="1"/>
</dbReference>
<keyword evidence="3" id="KW-0645">Protease</keyword>
<evidence type="ECO:0000313" key="4">
    <source>
        <dbReference type="Proteomes" id="UP000319792"/>
    </source>
</evidence>
<gene>
    <name evidence="3" type="ORF">FK268_14995</name>
</gene>
<comment type="caution">
    <text evidence="3">The sequence shown here is derived from an EMBL/GenBank/DDBJ whole genome shotgun (WGS) entry which is preliminary data.</text>
</comment>
<dbReference type="RefSeq" id="WP_146435424.1">
    <property type="nucleotide sequence ID" value="NZ_VIGV01000004.1"/>
</dbReference>
<evidence type="ECO:0000259" key="2">
    <source>
        <dbReference type="PROSITE" id="PS51903"/>
    </source>
</evidence>
<accession>A0A5C5RKL9</accession>
<dbReference type="Proteomes" id="UP000319792">
    <property type="component" value="Unassembled WGS sequence"/>
</dbReference>
<name>A0A5C5RKL9_9ACTN</name>
<organism evidence="3 4">
    <name type="scientific">Tsukamurella sputi</name>
    <dbReference type="NCBI Taxonomy" id="2591848"/>
    <lineage>
        <taxon>Bacteria</taxon>
        <taxon>Bacillati</taxon>
        <taxon>Actinomycetota</taxon>
        <taxon>Actinomycetes</taxon>
        <taxon>Mycobacteriales</taxon>
        <taxon>Tsukamurellaceae</taxon>
        <taxon>Tsukamurella</taxon>
    </lineage>
</organism>
<reference evidence="3 4" key="1">
    <citation type="submission" date="2019-06" db="EMBL/GenBank/DDBJ databases">
        <authorList>
            <person name="Teng J.L.L."/>
            <person name="Lee H.H."/>
            <person name="Lau S.K.P."/>
            <person name="Woo P.C.Y."/>
        </authorList>
    </citation>
    <scope>NUCLEOTIDE SEQUENCE [LARGE SCALE GENOMIC DNA]</scope>
    <source>
        <strain evidence="3 4">HKU70</strain>
    </source>
</reference>